<keyword evidence="8" id="KW-0249">Electron transport</keyword>
<dbReference type="EMBL" id="CP076134">
    <property type="protein sequence ID" value="QWG14589.1"/>
    <property type="molecule type" value="Genomic_DNA"/>
</dbReference>
<evidence type="ECO:0000259" key="15">
    <source>
        <dbReference type="Pfam" id="PF01292"/>
    </source>
</evidence>
<keyword evidence="3" id="KW-0813">Transport</keyword>
<feature type="transmembrane region" description="Helical" evidence="14">
    <location>
        <begin position="130"/>
        <end position="153"/>
    </location>
</feature>
<dbReference type="GO" id="GO:0020037">
    <property type="term" value="F:heme binding"/>
    <property type="evidence" value="ECO:0007669"/>
    <property type="project" value="TreeGrafter"/>
</dbReference>
<keyword evidence="4" id="KW-1003">Cell membrane</keyword>
<dbReference type="PANTHER" id="PTHR30485">
    <property type="entry name" value="NI/FE-HYDROGENASE 1 B-TYPE CYTOCHROME SUBUNIT"/>
    <property type="match status" value="1"/>
</dbReference>
<dbReference type="NCBIfam" id="TIGR02125">
    <property type="entry name" value="CytB-hydogenase"/>
    <property type="match status" value="1"/>
</dbReference>
<keyword evidence="5" id="KW-0349">Heme</keyword>
<feature type="transmembrane region" description="Helical" evidence="14">
    <location>
        <begin position="22"/>
        <end position="42"/>
    </location>
</feature>
<name>A0A975NHJ7_9BRAD</name>
<dbReference type="GO" id="GO:0022904">
    <property type="term" value="P:respiratory electron transport chain"/>
    <property type="evidence" value="ECO:0007669"/>
    <property type="project" value="InterPro"/>
</dbReference>
<dbReference type="SUPFAM" id="SSF81342">
    <property type="entry name" value="Transmembrane di-heme cytochromes"/>
    <property type="match status" value="1"/>
</dbReference>
<evidence type="ECO:0000256" key="3">
    <source>
        <dbReference type="ARBA" id="ARBA00022448"/>
    </source>
</evidence>
<evidence type="ECO:0000256" key="13">
    <source>
        <dbReference type="ARBA" id="ARBA00072962"/>
    </source>
</evidence>
<reference evidence="17 18" key="1">
    <citation type="submission" date="2021-06" db="EMBL/GenBank/DDBJ databases">
        <title>Bradyrhizobium sp. S2-11-4 Genome sequencing.</title>
        <authorList>
            <person name="Jin L."/>
        </authorList>
    </citation>
    <scope>NUCLEOTIDE SEQUENCE [LARGE SCALE GENOMIC DNA]</scope>
    <source>
        <strain evidence="17 18">S2-11-4</strain>
    </source>
</reference>
<feature type="transmembrane region" description="Helical" evidence="14">
    <location>
        <begin position="63"/>
        <end position="84"/>
    </location>
</feature>
<dbReference type="Proteomes" id="UP000680839">
    <property type="component" value="Chromosome"/>
</dbReference>
<dbReference type="Gene3D" id="1.20.950.20">
    <property type="entry name" value="Transmembrane di-heme cytochromes, Chain C"/>
    <property type="match status" value="1"/>
</dbReference>
<dbReference type="Proteomes" id="UP000676951">
    <property type="component" value="Chromosome"/>
</dbReference>
<keyword evidence="6 14" id="KW-0812">Transmembrane</keyword>
<evidence type="ECO:0000256" key="10">
    <source>
        <dbReference type="ARBA" id="ARBA00023004"/>
    </source>
</evidence>
<keyword evidence="11 14" id="KW-0472">Membrane</keyword>
<dbReference type="InterPro" id="IPR016174">
    <property type="entry name" value="Di-haem_cyt_TM"/>
</dbReference>
<sequence>MSIDSGAAVQQAIYVYEGPVRLWHWVNALAILVLAVTGYLIGAPLPSLSGEASDHFLMGYIRFAHFAAGYVLIAGFILRLYWAFVGNPHARQIFLPPLFNASWWGEVFHEIKWYLFIAKEPKKYEGHNPLATLVMHFVFVWGIVFMMATGLALYGEGEGMGSWQYRWFSGWIIGLFGNSQNVHTWHHVGMWAIVCFVLVHVYAALREDVMSRQSIVSTMISGWRTFKDARPPDDRH</sequence>
<evidence type="ECO:0000256" key="1">
    <source>
        <dbReference type="ARBA" id="ARBA00004651"/>
    </source>
</evidence>
<keyword evidence="9 14" id="KW-1133">Transmembrane helix</keyword>
<dbReference type="PROSITE" id="PS00882">
    <property type="entry name" value="NI_HGENASE_CYTB_1"/>
    <property type="match status" value="1"/>
</dbReference>
<dbReference type="InterPro" id="IPR011577">
    <property type="entry name" value="Cyt_b561_bac/Ni-Hgenase"/>
</dbReference>
<feature type="domain" description="Cytochrome b561 bacterial/Ni-hydrogenase" evidence="15">
    <location>
        <begin position="15"/>
        <end position="222"/>
    </location>
</feature>
<keyword evidence="10" id="KW-0408">Iron</keyword>
<feature type="transmembrane region" description="Helical" evidence="14">
    <location>
        <begin position="188"/>
        <end position="205"/>
    </location>
</feature>
<dbReference type="PROSITE" id="PS00883">
    <property type="entry name" value="NI_HGENASE_CYTB_2"/>
    <property type="match status" value="1"/>
</dbReference>
<keyword evidence="18" id="KW-1185">Reference proteome</keyword>
<evidence type="ECO:0000256" key="2">
    <source>
        <dbReference type="ARBA" id="ARBA00008622"/>
    </source>
</evidence>
<evidence type="ECO:0000256" key="6">
    <source>
        <dbReference type="ARBA" id="ARBA00022692"/>
    </source>
</evidence>
<evidence type="ECO:0000256" key="4">
    <source>
        <dbReference type="ARBA" id="ARBA00022475"/>
    </source>
</evidence>
<gene>
    <name evidence="16" type="primary">cybH</name>
    <name evidence="16" type="ORF">KMZ29_07975</name>
    <name evidence="17" type="ORF">KMZ93_07775</name>
</gene>
<evidence type="ECO:0000256" key="14">
    <source>
        <dbReference type="SAM" id="Phobius"/>
    </source>
</evidence>
<accession>A0A975NHJ7</accession>
<evidence type="ECO:0000256" key="9">
    <source>
        <dbReference type="ARBA" id="ARBA00022989"/>
    </source>
</evidence>
<dbReference type="PRINTS" id="PR00161">
    <property type="entry name" value="NIHGNASECYTB"/>
</dbReference>
<evidence type="ECO:0000313" key="16">
    <source>
        <dbReference type="EMBL" id="QWG14589.1"/>
    </source>
</evidence>
<protein>
    <recommendedName>
        <fullName evidence="13">Probable Ni/Fe-hydrogenase B-type cytochrome subunit</fullName>
    </recommendedName>
</protein>
<evidence type="ECO:0000313" key="19">
    <source>
        <dbReference type="Proteomes" id="UP000680839"/>
    </source>
</evidence>
<evidence type="ECO:0000256" key="12">
    <source>
        <dbReference type="ARBA" id="ARBA00059957"/>
    </source>
</evidence>
<dbReference type="GO" id="GO:0005506">
    <property type="term" value="F:iron ion binding"/>
    <property type="evidence" value="ECO:0007669"/>
    <property type="project" value="InterPro"/>
</dbReference>
<reference evidence="16" key="2">
    <citation type="submission" date="2021-06" db="EMBL/GenBank/DDBJ databases">
        <title>Bradyrhizobium sp. S2-20-1 Genome sequencing.</title>
        <authorList>
            <person name="Jin L."/>
        </authorList>
    </citation>
    <scope>NUCLEOTIDE SEQUENCE</scope>
    <source>
        <strain evidence="16">S2-20-1</strain>
    </source>
</reference>
<evidence type="ECO:0000256" key="5">
    <source>
        <dbReference type="ARBA" id="ARBA00022617"/>
    </source>
</evidence>
<evidence type="ECO:0000313" key="18">
    <source>
        <dbReference type="Proteomes" id="UP000676951"/>
    </source>
</evidence>
<dbReference type="GO" id="GO:0009055">
    <property type="term" value="F:electron transfer activity"/>
    <property type="evidence" value="ECO:0007669"/>
    <property type="project" value="InterPro"/>
</dbReference>
<evidence type="ECO:0000256" key="7">
    <source>
        <dbReference type="ARBA" id="ARBA00022723"/>
    </source>
</evidence>
<organism evidence="16 19">
    <name type="scientific">Bradyrhizobium sediminis</name>
    <dbReference type="NCBI Taxonomy" id="2840469"/>
    <lineage>
        <taxon>Bacteria</taxon>
        <taxon>Pseudomonadati</taxon>
        <taxon>Pseudomonadota</taxon>
        <taxon>Alphaproteobacteria</taxon>
        <taxon>Hyphomicrobiales</taxon>
        <taxon>Nitrobacteraceae</taxon>
        <taxon>Bradyrhizobium</taxon>
    </lineage>
</organism>
<dbReference type="InterPro" id="IPR000516">
    <property type="entry name" value="Ni-dep_Hydgase_cyt-B"/>
</dbReference>
<comment type="similarity">
    <text evidence="2">Belongs to the HupC/HyaC/HydC family.</text>
</comment>
<dbReference type="PANTHER" id="PTHR30485:SF0">
    <property type="entry name" value="NI_FE-HYDROGENASE 1 B-TYPE CYTOCHROME SUBUNIT-RELATED"/>
    <property type="match status" value="1"/>
</dbReference>
<evidence type="ECO:0000256" key="11">
    <source>
        <dbReference type="ARBA" id="ARBA00023136"/>
    </source>
</evidence>
<proteinExistence type="inferred from homology"/>
<dbReference type="InterPro" id="IPR051542">
    <property type="entry name" value="Hydrogenase_cytochrome"/>
</dbReference>
<dbReference type="GO" id="GO:0005886">
    <property type="term" value="C:plasma membrane"/>
    <property type="evidence" value="ECO:0007669"/>
    <property type="project" value="UniProtKB-SubCell"/>
</dbReference>
<keyword evidence="7" id="KW-0479">Metal-binding</keyword>
<comment type="subcellular location">
    <subcellularLocation>
        <location evidence="1">Cell membrane</location>
        <topology evidence="1">Multi-pass membrane protein</topology>
    </subcellularLocation>
</comment>
<evidence type="ECO:0000256" key="8">
    <source>
        <dbReference type="ARBA" id="ARBA00022982"/>
    </source>
</evidence>
<dbReference type="Pfam" id="PF01292">
    <property type="entry name" value="Ni_hydr_CYTB"/>
    <property type="match status" value="1"/>
</dbReference>
<dbReference type="AlphaFoldDB" id="A0A975NHJ7"/>
<dbReference type="RefSeq" id="WP_215605520.1">
    <property type="nucleotide sequence ID" value="NZ_CP076134.1"/>
</dbReference>
<comment type="function">
    <text evidence="12">B-type cytochrome involved in electron transfer from hydrogenase to oxygen.</text>
</comment>
<evidence type="ECO:0000313" key="17">
    <source>
        <dbReference type="EMBL" id="QWG24777.1"/>
    </source>
</evidence>
<dbReference type="FunFam" id="1.20.950.20:FF:000003">
    <property type="entry name" value="Ni/Fe-hydrogenase 1 b-type cytochrome subunit"/>
    <property type="match status" value="1"/>
</dbReference>
<dbReference type="EMBL" id="CP076136">
    <property type="protein sequence ID" value="QWG24777.1"/>
    <property type="molecule type" value="Genomic_DNA"/>
</dbReference>